<protein>
    <recommendedName>
        <fullName evidence="3">PEGA domain-containing protein</fullName>
    </recommendedName>
</protein>
<evidence type="ECO:0000313" key="2">
    <source>
        <dbReference type="Proteomes" id="UP001321582"/>
    </source>
</evidence>
<dbReference type="Proteomes" id="UP001321582">
    <property type="component" value="Chromosome"/>
</dbReference>
<dbReference type="AlphaFoldDB" id="A0AAU9DSA6"/>
<dbReference type="KEGG" id="haby:HLVA_04530"/>
<reference evidence="1 2" key="1">
    <citation type="submission" date="2022-11" db="EMBL/GenBank/DDBJ databases">
        <title>Haliovirga abyssi gen. nov., sp. nov., a mesophilic fermentative bacterium isolated from the Iheya North hydrothermal field and the proposal of Haliovirgaceae fam. nov.</title>
        <authorList>
            <person name="Miyazaki U."/>
            <person name="Tame A."/>
            <person name="Miyazaki J."/>
            <person name="Takai K."/>
            <person name="Sawayama S."/>
            <person name="Kitajima M."/>
            <person name="Okamoto A."/>
            <person name="Nakagawa S."/>
        </authorList>
    </citation>
    <scope>NUCLEOTIDE SEQUENCE [LARGE SCALE GENOMIC DNA]</scope>
    <source>
        <strain evidence="1 2">IC12</strain>
    </source>
</reference>
<sequence length="703" mass="82666">MLKGIVTVEGSDNFGVFVYLDKTTNYDISDRDGKFELNGFKIGKTYNLIFQKEDYPEIKKKIKIDREINFIDIKIVKTQYKKVIKQKVLGKINSAIKKDIFINFVNKGYGIIVKPNKKFTEELEEGKYTAKIIQEGSKIKKIKFTVKNSKTNLGTMKLFPEKDTKRLELIFNQKIKHGYLYLYKDSLLVYSNKLINNRFLRINNLEKGSYNLEIRSLNYKLYSTEINLMKNNSLKINLNRLLDKDSIYLELFPENKKMEAKIYLNNIILEKVKNIKNLYSFTGLQKNKKYDIEISSPKYKKFISKGIRPGETLEVNLKRDIKGAILAGTVYPFNKKAKIMILDIDKREILAKTTSNENGNYEIELNKLDNSGRKMIRFYSDGFKELKRYISLKKGEYIKEYNVGLEPLKTSIKGEVTLKKEDKGEVLVIIKELNLWQYTKNKKYYFNNIPKGKYTLQFKKVGYLSVEKTINLKNKEEIKSNVKLVGIGKIVVTSNVKNYKLSINGKNYQSKEYVFNLDTGLGKKIIGISKSGYKIYQTKLTLENPNQVKMVKVNLIKKSDYVLGIKNRLLEIDKMIKESRIDSAELKIYELEHMNLNKEYMKKLNSRKVNLKKIKNRIFDSDRKIIKNIKNVKEEIDKMEKLDISYYEKRKRLEEKYKMSLEYLENIIKDNPHTTLRKKIYKLEGDIYKKLGMTQTAKIYYEK</sequence>
<evidence type="ECO:0008006" key="3">
    <source>
        <dbReference type="Google" id="ProtNLM"/>
    </source>
</evidence>
<dbReference type="Gene3D" id="2.60.40.1120">
    <property type="entry name" value="Carboxypeptidase-like, regulatory domain"/>
    <property type="match status" value="2"/>
</dbReference>
<organism evidence="1 2">
    <name type="scientific">Haliovirga abyssi</name>
    <dbReference type="NCBI Taxonomy" id="2996794"/>
    <lineage>
        <taxon>Bacteria</taxon>
        <taxon>Fusobacteriati</taxon>
        <taxon>Fusobacteriota</taxon>
        <taxon>Fusobacteriia</taxon>
        <taxon>Fusobacteriales</taxon>
        <taxon>Haliovirgaceae</taxon>
        <taxon>Haliovirga</taxon>
    </lineage>
</organism>
<accession>A0AAU9DSA6</accession>
<dbReference type="InterPro" id="IPR008969">
    <property type="entry name" value="CarboxyPept-like_regulatory"/>
</dbReference>
<proteinExistence type="predicted"/>
<dbReference type="EMBL" id="AP027059">
    <property type="protein sequence ID" value="BDU49884.1"/>
    <property type="molecule type" value="Genomic_DNA"/>
</dbReference>
<evidence type="ECO:0000313" key="1">
    <source>
        <dbReference type="EMBL" id="BDU49884.1"/>
    </source>
</evidence>
<dbReference type="SUPFAM" id="SSF49464">
    <property type="entry name" value="Carboxypeptidase regulatory domain-like"/>
    <property type="match status" value="2"/>
</dbReference>
<keyword evidence="2" id="KW-1185">Reference proteome</keyword>
<name>A0AAU9DSA6_9FUSO</name>
<gene>
    <name evidence="1" type="ORF">HLVA_04530</name>
</gene>